<dbReference type="EMBL" id="BHZE01000001">
    <property type="protein sequence ID" value="GCD76524.1"/>
    <property type="molecule type" value="Genomic_DNA"/>
</dbReference>
<reference evidence="1 2" key="1">
    <citation type="submission" date="2018-11" db="EMBL/GenBank/DDBJ databases">
        <title>Schleiferia aggregans sp. nov., a moderately thermophilic heterotrophic bacterium isolated from microbial mats at a terrestrial hot spring.</title>
        <authorList>
            <person name="Iino T."/>
            <person name="Ohkuma M."/>
            <person name="Haruta S."/>
        </authorList>
    </citation>
    <scope>NUCLEOTIDE SEQUENCE [LARGE SCALE GENOMIC DNA]</scope>
    <source>
        <strain evidence="1 2">LA</strain>
    </source>
</reference>
<gene>
    <name evidence="1" type="ORF">JCM31826_00060</name>
</gene>
<protein>
    <submittedName>
        <fullName evidence="1">Uncharacterized protein</fullName>
    </submittedName>
</protein>
<accession>A0A401XHQ7</accession>
<organism evidence="1 2">
    <name type="scientific">Thermaurantimonas aggregans</name>
    <dbReference type="NCBI Taxonomy" id="2173829"/>
    <lineage>
        <taxon>Bacteria</taxon>
        <taxon>Pseudomonadati</taxon>
        <taxon>Bacteroidota</taxon>
        <taxon>Flavobacteriia</taxon>
        <taxon>Flavobacteriales</taxon>
        <taxon>Schleiferiaceae</taxon>
        <taxon>Thermaurantimonas</taxon>
    </lineage>
</organism>
<comment type="caution">
    <text evidence="1">The sequence shown here is derived from an EMBL/GenBank/DDBJ whole genome shotgun (WGS) entry which is preliminary data.</text>
</comment>
<keyword evidence="2" id="KW-1185">Reference proteome</keyword>
<dbReference type="RefSeq" id="WP_124396606.1">
    <property type="nucleotide sequence ID" value="NZ_BHZE01000001.1"/>
</dbReference>
<sequence>MAKEAKQVLDELCTAILKSSRDDLPQLLEWSRELYEQLVVMHYLYTHPVEYNEKQETSTEENVYVSTDVTNEIVLKNEKSNKKQEVESVIQSDKDFTLKFEDEHIENKIVKEKIEKSTAEKNLYVGTDNVGKVVYAEIKQEKIEVSLSDSGMALNERLAATSKIALGLNDKIAFSRHLFNGNDAALSALIDVMNGAQTFEQAMNYLHQARAQFGHWDEKKEFVTRLENLVRRKFGKPEILED</sequence>
<dbReference type="OrthoDB" id="1100725at2"/>
<dbReference type="Proteomes" id="UP000286715">
    <property type="component" value="Unassembled WGS sequence"/>
</dbReference>
<name>A0A401XHQ7_9FLAO</name>
<proteinExistence type="predicted"/>
<dbReference type="AlphaFoldDB" id="A0A401XHQ7"/>
<evidence type="ECO:0000313" key="1">
    <source>
        <dbReference type="EMBL" id="GCD76524.1"/>
    </source>
</evidence>
<evidence type="ECO:0000313" key="2">
    <source>
        <dbReference type="Proteomes" id="UP000286715"/>
    </source>
</evidence>